<keyword evidence="2" id="KW-1185">Reference proteome</keyword>
<evidence type="ECO:0000313" key="1">
    <source>
        <dbReference type="EMBL" id="OEE36042.1"/>
    </source>
</evidence>
<protein>
    <submittedName>
        <fullName evidence="1">Uncharacterized protein</fullName>
    </submittedName>
</protein>
<gene>
    <name evidence="1" type="ORF">A1QS_16545</name>
</gene>
<name>A0A853R5E3_9VIBR</name>
<proteinExistence type="predicted"/>
<comment type="caution">
    <text evidence="1">The sequence shown here is derived from an EMBL/GenBank/DDBJ whole genome shotgun (WGS) entry which is preliminary data.</text>
</comment>
<dbReference type="Proteomes" id="UP000094808">
    <property type="component" value="Unassembled WGS sequence"/>
</dbReference>
<dbReference type="RefSeq" id="WP_017046219.1">
    <property type="nucleotide sequence ID" value="NZ_AJYS02000197.1"/>
</dbReference>
<dbReference type="EMBL" id="AJYS02000197">
    <property type="protein sequence ID" value="OEE36042.1"/>
    <property type="molecule type" value="Genomic_DNA"/>
</dbReference>
<accession>A0A853R5E3</accession>
<dbReference type="AlphaFoldDB" id="A0A853R5E3"/>
<reference evidence="1 2" key="1">
    <citation type="journal article" date="2012" name="Science">
        <title>Ecological populations of bacteria act as socially cohesive units of antibiotic production and resistance.</title>
        <authorList>
            <person name="Cordero O.X."/>
            <person name="Wildschutte H."/>
            <person name="Kirkup B."/>
            <person name="Proehl S."/>
            <person name="Ngo L."/>
            <person name="Hussain F."/>
            <person name="Le Roux F."/>
            <person name="Mincer T."/>
            <person name="Polz M.F."/>
        </authorList>
    </citation>
    <scope>NUCLEOTIDE SEQUENCE [LARGE SCALE GENOMIC DNA]</scope>
    <source>
        <strain evidence="1 2">FS-238</strain>
    </source>
</reference>
<organism evidence="1 2">
    <name type="scientific">Vibrio ordalii FS-238</name>
    <dbReference type="NCBI Taxonomy" id="617133"/>
    <lineage>
        <taxon>Bacteria</taxon>
        <taxon>Pseudomonadati</taxon>
        <taxon>Pseudomonadota</taxon>
        <taxon>Gammaproteobacteria</taxon>
        <taxon>Vibrionales</taxon>
        <taxon>Vibrionaceae</taxon>
        <taxon>Vibrio</taxon>
    </lineage>
</organism>
<evidence type="ECO:0000313" key="2">
    <source>
        <dbReference type="Proteomes" id="UP000094808"/>
    </source>
</evidence>
<sequence length="194" mass="22601">MEQWIHFYKEYFESEKERNRFILKCESLRPQSDSHKAKIMMHQGKRLVSIANEMESVAGGRDSLKLMFLIIACENVYKLSLGKSLRGDSNKSVKKFFNVFVSPEDKEILTKGIHLITPEESDYDLADIIDALYKIRCDIVHEGYYWGFDFACKRYPTVLSGRGTDLQLRVSLQYEDLRGIIVRGIIRAVERHIN</sequence>